<dbReference type="EMBL" id="FUXL01000010">
    <property type="protein sequence ID" value="SKA25808.1"/>
    <property type="molecule type" value="Genomic_DNA"/>
</dbReference>
<keyword evidence="4" id="KW-1185">Reference proteome</keyword>
<protein>
    <submittedName>
        <fullName evidence="3">Ala-tRNA(Pro) hydrolase</fullName>
    </submittedName>
</protein>
<dbReference type="InterPro" id="IPR007214">
    <property type="entry name" value="YbaK/aa-tRNA-synth-assoc-dom"/>
</dbReference>
<dbReference type="CDD" id="cd04335">
    <property type="entry name" value="PrdX_deacylase"/>
    <property type="match status" value="1"/>
</dbReference>
<sequence>MKRREDLFAFLEGLGIETTTIDHRPVFTVAEGDDVREGTRGGHTKNLFLKDKKSRIFLVVAEQTREVDLKTLHRRIGGSGRLSFADSERMMALLGVEPGSVTAFGVINDIEHVVAVVLDQGLLLHDMVNCHPLTNRATTTIATSDLLAFFRATGHEPLITSLDGEASSETKQEAP</sequence>
<reference evidence="3 4" key="1">
    <citation type="submission" date="2017-02" db="EMBL/GenBank/DDBJ databases">
        <authorList>
            <person name="Peterson S.W."/>
        </authorList>
    </citation>
    <scope>NUCLEOTIDE SEQUENCE [LARGE SCALE GENOMIC DNA]</scope>
    <source>
        <strain evidence="3 4">USBA 369</strain>
    </source>
</reference>
<keyword evidence="3" id="KW-0378">Hydrolase</keyword>
<dbReference type="GO" id="GO:0002161">
    <property type="term" value="F:aminoacyl-tRNA deacylase activity"/>
    <property type="evidence" value="ECO:0007669"/>
    <property type="project" value="InterPro"/>
</dbReference>
<dbReference type="AlphaFoldDB" id="A0A1T4SD53"/>
<dbReference type="STRING" id="1365950.SAMN05428963_11014"/>
<evidence type="ECO:0000313" key="4">
    <source>
        <dbReference type="Proteomes" id="UP000190135"/>
    </source>
</evidence>
<evidence type="ECO:0000259" key="2">
    <source>
        <dbReference type="Pfam" id="PF04073"/>
    </source>
</evidence>
<dbReference type="SUPFAM" id="SSF55826">
    <property type="entry name" value="YbaK/ProRS associated domain"/>
    <property type="match status" value="1"/>
</dbReference>
<feature type="domain" description="YbaK/aminoacyl-tRNA synthetase-associated" evidence="2">
    <location>
        <begin position="23"/>
        <end position="148"/>
    </location>
</feature>
<evidence type="ECO:0000313" key="3">
    <source>
        <dbReference type="EMBL" id="SKA25808.1"/>
    </source>
</evidence>
<dbReference type="Proteomes" id="UP000190135">
    <property type="component" value="Unassembled WGS sequence"/>
</dbReference>
<dbReference type="RefSeq" id="WP_078709126.1">
    <property type="nucleotide sequence ID" value="NZ_FUXL01000010.1"/>
</dbReference>
<evidence type="ECO:0000256" key="1">
    <source>
        <dbReference type="ARBA" id="ARBA00010201"/>
    </source>
</evidence>
<name>A0A1T4SD53_9HYPH</name>
<dbReference type="OrthoDB" id="5145315at2"/>
<organism evidence="3 4">
    <name type="scientific">Consotaella salsifontis</name>
    <dbReference type="NCBI Taxonomy" id="1365950"/>
    <lineage>
        <taxon>Bacteria</taxon>
        <taxon>Pseudomonadati</taxon>
        <taxon>Pseudomonadota</taxon>
        <taxon>Alphaproteobacteria</taxon>
        <taxon>Hyphomicrobiales</taxon>
        <taxon>Aurantimonadaceae</taxon>
        <taxon>Consotaella</taxon>
    </lineage>
</organism>
<dbReference type="Gene3D" id="3.90.960.10">
    <property type="entry name" value="YbaK/aminoacyl-tRNA synthetase-associated domain"/>
    <property type="match status" value="1"/>
</dbReference>
<proteinExistence type="inferred from homology"/>
<dbReference type="PANTHER" id="PTHR31423:SF3">
    <property type="entry name" value="PROLYL-TRNA SYNTHETASE ASSOCIATED DOMAIN-CONTAINING PROTEIN 1-RELATED"/>
    <property type="match status" value="1"/>
</dbReference>
<dbReference type="FunFam" id="3.90.960.10:FF:000005">
    <property type="entry name" value="Putative prolyl-tRNA synthetase"/>
    <property type="match status" value="1"/>
</dbReference>
<dbReference type="Pfam" id="PF04073">
    <property type="entry name" value="tRNA_edit"/>
    <property type="match status" value="1"/>
</dbReference>
<dbReference type="PANTHER" id="PTHR31423">
    <property type="entry name" value="YBAK DOMAIN-CONTAINING PROTEIN"/>
    <property type="match status" value="1"/>
</dbReference>
<dbReference type="InterPro" id="IPR036754">
    <property type="entry name" value="YbaK/aa-tRNA-synt-asso_dom_sf"/>
</dbReference>
<gene>
    <name evidence="3" type="ORF">SAMN05428963_11014</name>
</gene>
<accession>A0A1T4SD53</accession>
<comment type="similarity">
    <text evidence="1">Belongs to the PRORSD1 family.</text>
</comment>
<dbReference type="InterPro" id="IPR040285">
    <property type="entry name" value="ProX/PRXD1"/>
</dbReference>